<protein>
    <recommendedName>
        <fullName evidence="3">Reverse transcriptase zinc-binding domain-containing protein</fullName>
    </recommendedName>
</protein>
<feature type="compositionally biased region" description="Basic residues" evidence="2">
    <location>
        <begin position="30"/>
        <end position="39"/>
    </location>
</feature>
<evidence type="ECO:0000256" key="1">
    <source>
        <dbReference type="SAM" id="Coils"/>
    </source>
</evidence>
<gene>
    <name evidence="4" type="ORF">R1sor_009585</name>
</gene>
<evidence type="ECO:0000256" key="2">
    <source>
        <dbReference type="SAM" id="MobiDB-lite"/>
    </source>
</evidence>
<proteinExistence type="predicted"/>
<keyword evidence="5" id="KW-1185">Reference proteome</keyword>
<feature type="domain" description="Reverse transcriptase zinc-binding" evidence="3">
    <location>
        <begin position="630"/>
        <end position="690"/>
    </location>
</feature>
<dbReference type="AlphaFoldDB" id="A0ABD3I1N1"/>
<feature type="coiled-coil region" evidence="1">
    <location>
        <begin position="208"/>
        <end position="266"/>
    </location>
</feature>
<evidence type="ECO:0000259" key="3">
    <source>
        <dbReference type="Pfam" id="PF13966"/>
    </source>
</evidence>
<feature type="compositionally biased region" description="Acidic residues" evidence="2">
    <location>
        <begin position="10"/>
        <end position="23"/>
    </location>
</feature>
<feature type="compositionally biased region" description="Low complexity" evidence="2">
    <location>
        <begin position="839"/>
        <end position="855"/>
    </location>
</feature>
<feature type="compositionally biased region" description="Polar residues" evidence="2">
    <location>
        <begin position="54"/>
        <end position="68"/>
    </location>
</feature>
<dbReference type="Proteomes" id="UP001633002">
    <property type="component" value="Unassembled WGS sequence"/>
</dbReference>
<name>A0ABD3I1N1_9MARC</name>
<dbReference type="InterPro" id="IPR026960">
    <property type="entry name" value="RVT-Znf"/>
</dbReference>
<reference evidence="4 5" key="1">
    <citation type="submission" date="2024-09" db="EMBL/GenBank/DDBJ databases">
        <title>Chromosome-scale assembly of Riccia sorocarpa.</title>
        <authorList>
            <person name="Paukszto L."/>
        </authorList>
    </citation>
    <scope>NUCLEOTIDE SEQUENCE [LARGE SCALE GENOMIC DNA]</scope>
    <source>
        <strain evidence="4">LP-2024</strain>
        <tissue evidence="4">Aerial parts of the thallus</tissue>
    </source>
</reference>
<feature type="region of interest" description="Disordered" evidence="2">
    <location>
        <begin position="831"/>
        <end position="863"/>
    </location>
</feature>
<accession>A0ABD3I1N1</accession>
<dbReference type="Pfam" id="PF13966">
    <property type="entry name" value="zf-RVT"/>
    <property type="match status" value="1"/>
</dbReference>
<feature type="compositionally biased region" description="Basic and acidic residues" evidence="2">
    <location>
        <begin position="95"/>
        <end position="105"/>
    </location>
</feature>
<dbReference type="EMBL" id="JBJQOH010000002">
    <property type="protein sequence ID" value="KAL3695509.1"/>
    <property type="molecule type" value="Genomic_DNA"/>
</dbReference>
<feature type="region of interest" description="Disordered" evidence="2">
    <location>
        <begin position="1"/>
        <end position="105"/>
    </location>
</feature>
<sequence length="863" mass="100922">MDFINAVEREEQEEGDNMEEETEIPPTVRRLGRGPKKKGAVPETWDGDDPLSNAEFQNGAGPSTSVSTLGIRHGSIGKRKPLGGMDENGCKVPTKKGDMGEEFEERKRERNRLDEGLNQVRMVLEHVQKLRHYGASVLSDHMPVVAEVVAWQNEVNEKPENYFKMNAMEMQDPEVFKQVREAWSQELLSVTDNRRRWARGWHRVKMVLKEARIRKAKLRKNEATLAQEVEWRRMQIAAGGLTEAEVKECAELMEEAAKQLKDQELADARMWRLRSREKWLREDEVPSRFFFAKLKSKWAREAIKALEMPDGEESTDRGDILEEIHRFFQELYTSEVESEEQRDAREEMLDLIQNKLTREESQKVAEKPDKEEIKAFVFAMKTNKSPGLDGLTVEVVQMCWEFVEADCVRLVHAIWVKRRLLKTDLKEDKHVEWVKIARRVLRFKLRYGPQKKERAEWDCEDALLLLTAWRIPEMPTLDRLLQTWFKVRKNLCLDREQVELPTSLPIQSLKWIWGLQGRSNSAGFSWLEQEARKGKVRTVGEMQNARAAGAGITQILMFKFPELHKWVESIQGVQTRLINLEGWYWRTGWRVAAGWRPSVREWMELMNPEGVPYTGLSRKWQVRYDEGDWRRRWQRLWQGRCTLRQKIWMWRMLQDGFPTLERAEKWGVSDGIFGWCEREKESMEHIIWGCCRIRERVAWMAEVLIGPTRGFPSFMLVMDECLNQHKQRPLKLFMLIEHCKASWLDRNARVFSGRQGIRNEEAILKVVEEQSAAYGKTLKGGKHRAWVAESEMFIIHARRSLDVCKRRREDVNHLIRELGDWQIDVTPIPVGNIGRSDNSETQTDSTSSSSSSSENGESDTSEE</sequence>
<comment type="caution">
    <text evidence="4">The sequence shown here is derived from an EMBL/GenBank/DDBJ whole genome shotgun (WGS) entry which is preliminary data.</text>
</comment>
<evidence type="ECO:0000313" key="4">
    <source>
        <dbReference type="EMBL" id="KAL3695509.1"/>
    </source>
</evidence>
<organism evidence="4 5">
    <name type="scientific">Riccia sorocarpa</name>
    <dbReference type="NCBI Taxonomy" id="122646"/>
    <lineage>
        <taxon>Eukaryota</taxon>
        <taxon>Viridiplantae</taxon>
        <taxon>Streptophyta</taxon>
        <taxon>Embryophyta</taxon>
        <taxon>Marchantiophyta</taxon>
        <taxon>Marchantiopsida</taxon>
        <taxon>Marchantiidae</taxon>
        <taxon>Marchantiales</taxon>
        <taxon>Ricciaceae</taxon>
        <taxon>Riccia</taxon>
    </lineage>
</organism>
<keyword evidence="1" id="KW-0175">Coiled coil</keyword>
<evidence type="ECO:0000313" key="5">
    <source>
        <dbReference type="Proteomes" id="UP001633002"/>
    </source>
</evidence>